<evidence type="ECO:0000313" key="9">
    <source>
        <dbReference type="Proteomes" id="UP000295515"/>
    </source>
</evidence>
<evidence type="ECO:0000256" key="4">
    <source>
        <dbReference type="ARBA" id="ARBA00032089"/>
    </source>
</evidence>
<evidence type="ECO:0000256" key="3">
    <source>
        <dbReference type="ARBA" id="ARBA00022960"/>
    </source>
</evidence>
<name>A0A4R3Z3F2_9FIRM</name>
<feature type="coiled-coil region" evidence="6">
    <location>
        <begin position="72"/>
        <end position="109"/>
    </location>
</feature>
<dbReference type="EMBL" id="SMCQ01000013">
    <property type="protein sequence ID" value="TCV98444.1"/>
    <property type="molecule type" value="Genomic_DNA"/>
</dbReference>
<dbReference type="InterPro" id="IPR055342">
    <property type="entry name" value="MreC_beta-barrel_core"/>
</dbReference>
<dbReference type="GeneID" id="98915680"/>
<keyword evidence="3 5" id="KW-0133">Cell shape</keyword>
<evidence type="ECO:0000313" key="8">
    <source>
        <dbReference type="EMBL" id="TCV98444.1"/>
    </source>
</evidence>
<dbReference type="PANTHER" id="PTHR34138">
    <property type="entry name" value="CELL SHAPE-DETERMINING PROTEIN MREC"/>
    <property type="match status" value="1"/>
</dbReference>
<evidence type="ECO:0000256" key="5">
    <source>
        <dbReference type="PIRNR" id="PIRNR038471"/>
    </source>
</evidence>
<evidence type="ECO:0000256" key="1">
    <source>
        <dbReference type="ARBA" id="ARBA00009369"/>
    </source>
</evidence>
<sequence length="285" mass="31633">MYKKNNKWNKHNKRIVIVTIVLVLFSVFTLVTSRSASGIETMFKDTIANIEYYVIKAPIEYVSHLFDEYSDLKDVYNENAKLKEQLDNLARESAMNETLSNEIEELKKLTGIDFLPTEYQVKYTNVIARDAESWNNQVTINLGNLSGIKEGMAVISSDGMIGTVTNVSEISSTVSLLSSETSKSQLPVMIISGDEEYYGLLNRYDLSSKSYRITLLSDVEKLEKGAKVVTSGLGGVGKSPKGILVGTVENYTVGDDATESVCMVKPSVNFDSLNYVAVVQRVNEK</sequence>
<evidence type="ECO:0000259" key="7">
    <source>
        <dbReference type="Pfam" id="PF04085"/>
    </source>
</evidence>
<proteinExistence type="inferred from homology"/>
<evidence type="ECO:0000256" key="6">
    <source>
        <dbReference type="SAM" id="Coils"/>
    </source>
</evidence>
<protein>
    <recommendedName>
        <fullName evidence="2 5">Cell shape-determining protein MreC</fullName>
    </recommendedName>
    <alternativeName>
        <fullName evidence="4 5">Cell shape protein MreC</fullName>
    </alternativeName>
</protein>
<dbReference type="RefSeq" id="WP_066443357.1">
    <property type="nucleotide sequence ID" value="NZ_CAUWFI010000001.1"/>
</dbReference>
<dbReference type="InterPro" id="IPR007221">
    <property type="entry name" value="MreC"/>
</dbReference>
<comment type="caution">
    <text evidence="8">The sequence shown here is derived from an EMBL/GenBank/DDBJ whole genome shotgun (WGS) entry which is preliminary data.</text>
</comment>
<dbReference type="Gene3D" id="2.40.10.350">
    <property type="entry name" value="Rod shape-determining protein MreC, domain 2"/>
    <property type="match status" value="1"/>
</dbReference>
<accession>A0A4R3Z3F2</accession>
<reference evidence="8 9" key="1">
    <citation type="submission" date="2019-03" db="EMBL/GenBank/DDBJ databases">
        <title>Genomic Encyclopedia of Type Strains, Phase IV (KMG-IV): sequencing the most valuable type-strain genomes for metagenomic binning, comparative biology and taxonomic classification.</title>
        <authorList>
            <person name="Goeker M."/>
        </authorList>
    </citation>
    <scope>NUCLEOTIDE SEQUENCE [LARGE SCALE GENOMIC DNA]</scope>
    <source>
        <strain evidence="8 9">DSM 29487</strain>
    </source>
</reference>
<dbReference type="InterPro" id="IPR042177">
    <property type="entry name" value="Cell/Rod_1"/>
</dbReference>
<dbReference type="InterPro" id="IPR042175">
    <property type="entry name" value="Cell/Rod_MreC_2"/>
</dbReference>
<organism evidence="8 9">
    <name type="scientific">Longibaculum muris</name>
    <dbReference type="NCBI Taxonomy" id="1796628"/>
    <lineage>
        <taxon>Bacteria</taxon>
        <taxon>Bacillati</taxon>
        <taxon>Bacillota</taxon>
        <taxon>Erysipelotrichia</taxon>
        <taxon>Erysipelotrichales</taxon>
        <taxon>Coprobacillaceae</taxon>
        <taxon>Longibaculum</taxon>
    </lineage>
</organism>
<dbReference type="NCBIfam" id="TIGR00219">
    <property type="entry name" value="mreC"/>
    <property type="match status" value="1"/>
</dbReference>
<dbReference type="GO" id="GO:0005886">
    <property type="term" value="C:plasma membrane"/>
    <property type="evidence" value="ECO:0007669"/>
    <property type="project" value="TreeGrafter"/>
</dbReference>
<keyword evidence="6" id="KW-0175">Coiled coil</keyword>
<comment type="similarity">
    <text evidence="1 5">Belongs to the MreC family.</text>
</comment>
<dbReference type="GO" id="GO:0008360">
    <property type="term" value="P:regulation of cell shape"/>
    <property type="evidence" value="ECO:0007669"/>
    <property type="project" value="UniProtKB-KW"/>
</dbReference>
<keyword evidence="9" id="KW-1185">Reference proteome</keyword>
<dbReference type="Pfam" id="PF04085">
    <property type="entry name" value="MreC"/>
    <property type="match status" value="1"/>
</dbReference>
<dbReference type="PIRSF" id="PIRSF038471">
    <property type="entry name" value="MreC"/>
    <property type="match status" value="1"/>
</dbReference>
<feature type="domain" description="Rod shape-determining protein MreC beta-barrel core" evidence="7">
    <location>
        <begin position="126"/>
        <end position="280"/>
    </location>
</feature>
<dbReference type="Gene3D" id="2.40.10.340">
    <property type="entry name" value="Rod shape-determining protein MreC, domain 1"/>
    <property type="match status" value="1"/>
</dbReference>
<comment type="function">
    <text evidence="5">Involved in formation and maintenance of cell shape.</text>
</comment>
<dbReference type="AlphaFoldDB" id="A0A4R3Z3F2"/>
<evidence type="ECO:0000256" key="2">
    <source>
        <dbReference type="ARBA" id="ARBA00013855"/>
    </source>
</evidence>
<dbReference type="Proteomes" id="UP000295515">
    <property type="component" value="Unassembled WGS sequence"/>
</dbReference>
<dbReference type="PANTHER" id="PTHR34138:SF1">
    <property type="entry name" value="CELL SHAPE-DETERMINING PROTEIN MREC"/>
    <property type="match status" value="1"/>
</dbReference>
<gene>
    <name evidence="8" type="ORF">EDD60_11338</name>
</gene>